<keyword evidence="3" id="KW-1185">Reference proteome</keyword>
<comment type="caution">
    <text evidence="2">The sequence shown here is derived from an EMBL/GenBank/DDBJ whole genome shotgun (WGS) entry which is preliminary data.</text>
</comment>
<dbReference type="PANTHER" id="PTHR43968:SF14">
    <property type="entry name" value="GLUTATHIONE S-TRANSFERASE"/>
    <property type="match status" value="1"/>
</dbReference>
<name>A0ABU8W2A1_9BURK</name>
<dbReference type="InterPro" id="IPR036249">
    <property type="entry name" value="Thioredoxin-like_sf"/>
</dbReference>
<dbReference type="EMBL" id="JBBKZV010000012">
    <property type="protein sequence ID" value="MEJ8824184.1"/>
    <property type="molecule type" value="Genomic_DNA"/>
</dbReference>
<evidence type="ECO:0000259" key="1">
    <source>
        <dbReference type="PROSITE" id="PS50404"/>
    </source>
</evidence>
<dbReference type="CDD" id="cd03060">
    <property type="entry name" value="GST_N_Omega_like"/>
    <property type="match status" value="1"/>
</dbReference>
<organism evidence="2 3">
    <name type="scientific">Variovorax humicola</name>
    <dbReference type="NCBI Taxonomy" id="1769758"/>
    <lineage>
        <taxon>Bacteria</taxon>
        <taxon>Pseudomonadati</taxon>
        <taxon>Pseudomonadota</taxon>
        <taxon>Betaproteobacteria</taxon>
        <taxon>Burkholderiales</taxon>
        <taxon>Comamonadaceae</taxon>
        <taxon>Variovorax</taxon>
    </lineage>
</organism>
<protein>
    <submittedName>
        <fullName evidence="2">Glutathione S-transferase</fullName>
    </submittedName>
</protein>
<dbReference type="SUPFAM" id="SSF52833">
    <property type="entry name" value="Thioredoxin-like"/>
    <property type="match status" value="1"/>
</dbReference>
<dbReference type="PANTHER" id="PTHR43968">
    <property type="match status" value="1"/>
</dbReference>
<dbReference type="InterPro" id="IPR004045">
    <property type="entry name" value="Glutathione_S-Trfase_N"/>
</dbReference>
<dbReference type="RefSeq" id="WP_340365219.1">
    <property type="nucleotide sequence ID" value="NZ_JBBKZV010000012.1"/>
</dbReference>
<reference evidence="2 3" key="1">
    <citation type="submission" date="2024-03" db="EMBL/GenBank/DDBJ databases">
        <title>Novel species of the genus Variovorax.</title>
        <authorList>
            <person name="Liu Q."/>
            <person name="Xin Y.-H."/>
        </authorList>
    </citation>
    <scope>NUCLEOTIDE SEQUENCE [LARGE SCALE GENOMIC DNA]</scope>
    <source>
        <strain evidence="2 3">KACC 18501</strain>
    </source>
</reference>
<gene>
    <name evidence="2" type="ORF">WKW80_19465</name>
</gene>
<dbReference type="Pfam" id="PF13417">
    <property type="entry name" value="GST_N_3"/>
    <property type="match status" value="1"/>
</dbReference>
<sequence length="235" mass="25703">MPALSALPVLYSFRRCPYAMRARFALMASGERCELREVVLRDKPAELLAASPKGTVPVLVGTDGMVIEQSLDIMLWTLNCHDPAGWLQPEHGTLADMLSLVAQCDGDFKQQLDRYKYPNRFEGADAAVHRAGGARFLGELDLRLRSSRHLFGAGPALADYAIAPFVRQFAQTDVAWFAAQSWQALQAWLATLVGSALWTGATQKYPAWKTGQPGVVFPPQAEAITASTQRPRGSA</sequence>
<proteinExistence type="predicted"/>
<dbReference type="Pfam" id="PF13410">
    <property type="entry name" value="GST_C_2"/>
    <property type="match status" value="1"/>
</dbReference>
<dbReference type="Proteomes" id="UP001363010">
    <property type="component" value="Unassembled WGS sequence"/>
</dbReference>
<dbReference type="InterPro" id="IPR036282">
    <property type="entry name" value="Glutathione-S-Trfase_C_sf"/>
</dbReference>
<evidence type="ECO:0000313" key="2">
    <source>
        <dbReference type="EMBL" id="MEJ8824184.1"/>
    </source>
</evidence>
<accession>A0ABU8W2A1</accession>
<dbReference type="CDD" id="cd03196">
    <property type="entry name" value="GST_C_5"/>
    <property type="match status" value="1"/>
</dbReference>
<dbReference type="PROSITE" id="PS50404">
    <property type="entry name" value="GST_NTER"/>
    <property type="match status" value="1"/>
</dbReference>
<dbReference type="SUPFAM" id="SSF47616">
    <property type="entry name" value="GST C-terminal domain-like"/>
    <property type="match status" value="1"/>
</dbReference>
<dbReference type="Gene3D" id="3.40.30.10">
    <property type="entry name" value="Glutaredoxin"/>
    <property type="match status" value="1"/>
</dbReference>
<feature type="domain" description="GST N-terminal" evidence="1">
    <location>
        <begin position="6"/>
        <end position="85"/>
    </location>
</feature>
<dbReference type="InterPro" id="IPR050983">
    <property type="entry name" value="GST_Omega/HSP26"/>
</dbReference>
<evidence type="ECO:0000313" key="3">
    <source>
        <dbReference type="Proteomes" id="UP001363010"/>
    </source>
</evidence>
<dbReference type="Gene3D" id="1.20.1050.10">
    <property type="match status" value="1"/>
</dbReference>